<gene>
    <name evidence="2" type="ORF">HWV54_02325</name>
</gene>
<dbReference type="NCBIfam" id="NF033894">
    <property type="entry name" value="Eex_IncN"/>
    <property type="match status" value="1"/>
</dbReference>
<accession>A0ABX6QF68</accession>
<keyword evidence="3" id="KW-1185">Reference proteome</keyword>
<reference evidence="2 3" key="1">
    <citation type="submission" date="2020-06" db="EMBL/GenBank/DDBJ databases">
        <title>Complete closed genome sequence of Bartonella alsatica CIP 105477.</title>
        <authorList>
            <person name="Thibau A."/>
            <person name="Schultze T.G."/>
            <person name="Kempf V.A.J."/>
        </authorList>
    </citation>
    <scope>NUCLEOTIDE SEQUENCE [LARGE SCALE GENOMIC DNA]</scope>
    <source>
        <strain evidence="2 3">CIP 105477</strain>
    </source>
</reference>
<dbReference type="Proteomes" id="UP000509443">
    <property type="component" value="Chromosome"/>
</dbReference>
<proteinExistence type="predicted"/>
<organism evidence="2 3">
    <name type="scientific">Bartonella alsatica</name>
    <dbReference type="NCBI Taxonomy" id="52764"/>
    <lineage>
        <taxon>Bacteria</taxon>
        <taxon>Pseudomonadati</taxon>
        <taxon>Pseudomonadota</taxon>
        <taxon>Alphaproteobacteria</taxon>
        <taxon>Hyphomicrobiales</taxon>
        <taxon>Bartonellaceae</taxon>
        <taxon>Bartonella</taxon>
    </lineage>
</organism>
<dbReference type="InterPro" id="IPR047937">
    <property type="entry name" value="Eex_IncN-like"/>
</dbReference>
<evidence type="ECO:0000313" key="3">
    <source>
        <dbReference type="Proteomes" id="UP000509443"/>
    </source>
</evidence>
<dbReference type="EMBL" id="CP058235">
    <property type="protein sequence ID" value="QLC51779.1"/>
    <property type="molecule type" value="Genomic_DNA"/>
</dbReference>
<name>A0ABX6QF68_9HYPH</name>
<keyword evidence="2" id="KW-0449">Lipoprotein</keyword>
<sequence length="109" mass="12856">MNKIIISALLLCTGLITVGCEKTYSVEELKKNENLIRKFQRKCTSFDNSKNCQNFRQATKELETEERKKADENYEKALEKINKRREEREAKERVKAVQKEKEEAEKNAQ</sequence>
<dbReference type="PROSITE" id="PS51257">
    <property type="entry name" value="PROKAR_LIPOPROTEIN"/>
    <property type="match status" value="1"/>
</dbReference>
<protein>
    <submittedName>
        <fullName evidence="2">EexN family lipoprotein</fullName>
    </submittedName>
</protein>
<dbReference type="RefSeq" id="WP_005864582.1">
    <property type="nucleotide sequence ID" value="NZ_CACVBB010000007.1"/>
</dbReference>
<evidence type="ECO:0000313" key="2">
    <source>
        <dbReference type="EMBL" id="QLC51779.1"/>
    </source>
</evidence>
<evidence type="ECO:0000256" key="1">
    <source>
        <dbReference type="SAM" id="MobiDB-lite"/>
    </source>
</evidence>
<feature type="region of interest" description="Disordered" evidence="1">
    <location>
        <begin position="81"/>
        <end position="109"/>
    </location>
</feature>